<dbReference type="Pfam" id="PF13111">
    <property type="entry name" value="pPIWI_RE_X"/>
    <property type="match status" value="1"/>
</dbReference>
<name>A0A133MIZ2_CLOPF</name>
<dbReference type="Pfam" id="PF13032">
    <property type="entry name" value="RNaseH_pPIWI_RE"/>
    <property type="match status" value="1"/>
</dbReference>
<comment type="caution">
    <text evidence="4">The sequence shown here is derived from an EMBL/GenBank/DDBJ whole genome shotgun (WGS) entry which is preliminary data.</text>
</comment>
<dbReference type="EMBL" id="LRPU01000235">
    <property type="protein sequence ID" value="KXA04045.1"/>
    <property type="molecule type" value="Genomic_DNA"/>
</dbReference>
<dbReference type="InterPro" id="IPR024996">
    <property type="entry name" value="RNaseH_pPIWI_RE"/>
</dbReference>
<proteinExistence type="predicted"/>
<evidence type="ECO:0000259" key="2">
    <source>
        <dbReference type="Pfam" id="PF13111"/>
    </source>
</evidence>
<dbReference type="PATRIC" id="fig|1502.174.peg.3254"/>
<gene>
    <name evidence="4" type="ORF">HMPREF3222_03220</name>
</gene>
<feature type="domain" description="pPIWI-RE RNaseH" evidence="1">
    <location>
        <begin position="549"/>
        <end position="814"/>
    </location>
</feature>
<accession>A0A133MIZ2</accession>
<dbReference type="AlphaFoldDB" id="A0A133MIZ2"/>
<dbReference type="InterPro" id="IPR040496">
    <property type="entry name" value="MID_pPIWI_RE"/>
</dbReference>
<dbReference type="Pfam" id="PF18157">
    <property type="entry name" value="MID_pPIWI_RE"/>
    <property type="match status" value="1"/>
</dbReference>
<dbReference type="InterPro" id="IPR025085">
    <property type="entry name" value="pPIWI_RE_X"/>
</dbReference>
<sequence length="817" mass="96077">MFKTIKAQGFSIKENLDITLYKIDFPEKWFEEFYNNFFDGRYNKKLIKTANFRKIIKSISRNIVYVGDLYSFNFDKTFIISKEKIDKDNLVFAIKEWGEIAKTSLKNLDLRKEFKNWLAEIDYDDLGEYEKKTYKLTDENGNVSDSKIYDILPNLLANKVVDNGINIAGRHIEFYYAGDKKVISNPRLIEYRNDNASLSINFSIQTTPYNRKPIIIYSTNITRLVKKCFNKEIMKRRNTKVYAEIDDKTLYPLELTFDKGLVKWEMVSLELLNRIYPSLKVPEAYEFYQNPVKYFENSEINLYMNHRLEMGKVTSIKSGLPMSDKYDIHFNLLEILKDNYVYDMDEFEQIRLKLKFNKDIDIDKNILEFREKIFNATGKNQINIDVYYEYDTEIIDIVERKLKENFGIGTDFEKLDDFQINISLNRLSDILKPLDESLSEIDRHEKRIIEIKERIKKKDGITACLVILPYEDSDGNKYFSEESDPKYAIRAGFASIGYLTQFLTPELSENVNYRVEGALLDLYRQLGYFETCSKVKKNANVDYMIPVTALHIINYKKTPYGNTERALVSLTMSPKEGKIFVECPALWLGRKLYWEACLAFQEIATKEGKSKFSKTRVNSDIKSKVIQLYKTSKEKHLMLIESNGVVRRDWKYIADSEISKQEKTGEYRVNKINFSSYDSESGIDTREYNSELRIVRVRVNEEVPSYITPKKESGQCESKSSLFKYNNVFYGIGERPNDKLYKNTFQAISKINGDNKECKLMDMIEIYPILLKEDDLANEWAYIVNKYRDAAHQYKGVLKLPLPMHLAYKLEEYIYKK</sequence>
<protein>
    <recommendedName>
        <fullName evidence="6">DUF3893 domain-containing protein</fullName>
    </recommendedName>
</protein>
<evidence type="ECO:0000259" key="1">
    <source>
        <dbReference type="Pfam" id="PF13032"/>
    </source>
</evidence>
<evidence type="ECO:0000313" key="4">
    <source>
        <dbReference type="EMBL" id="KXA04045.1"/>
    </source>
</evidence>
<organism evidence="4 5">
    <name type="scientific">Clostridium perfringens</name>
    <dbReference type="NCBI Taxonomy" id="1502"/>
    <lineage>
        <taxon>Bacteria</taxon>
        <taxon>Bacillati</taxon>
        <taxon>Bacillota</taxon>
        <taxon>Clostridia</taxon>
        <taxon>Eubacteriales</taxon>
        <taxon>Clostridiaceae</taxon>
        <taxon>Clostridium</taxon>
    </lineage>
</organism>
<dbReference type="RefSeq" id="WP_060796982.1">
    <property type="nucleotide sequence ID" value="NZ_KQ956346.1"/>
</dbReference>
<feature type="domain" description="Prokaryotic pPIWI-RE MID" evidence="3">
    <location>
        <begin position="434"/>
        <end position="530"/>
    </location>
</feature>
<reference evidence="4 5" key="1">
    <citation type="submission" date="2016-01" db="EMBL/GenBank/DDBJ databases">
        <authorList>
            <person name="Oliw E.H."/>
        </authorList>
    </citation>
    <scope>NUCLEOTIDE SEQUENCE [LARGE SCALE GENOMIC DNA]</scope>
    <source>
        <strain evidence="4 5">MJR7757A</strain>
    </source>
</reference>
<dbReference type="Proteomes" id="UP000070646">
    <property type="component" value="Unassembled WGS sequence"/>
</dbReference>
<evidence type="ECO:0008006" key="6">
    <source>
        <dbReference type="Google" id="ProtNLM"/>
    </source>
</evidence>
<feature type="domain" description="pPIWI-RE module N-terminal" evidence="2">
    <location>
        <begin position="10"/>
        <end position="349"/>
    </location>
</feature>
<evidence type="ECO:0000313" key="5">
    <source>
        <dbReference type="Proteomes" id="UP000070646"/>
    </source>
</evidence>
<evidence type="ECO:0000259" key="3">
    <source>
        <dbReference type="Pfam" id="PF18157"/>
    </source>
</evidence>